<gene>
    <name evidence="3" type="ORF">RM555_09680</name>
</gene>
<dbReference type="InterPro" id="IPR011335">
    <property type="entry name" value="Restrct_endonuc-II-like"/>
</dbReference>
<feature type="domain" description="Restriction endonuclease type IV Mrr" evidence="1">
    <location>
        <begin position="355"/>
        <end position="465"/>
    </location>
</feature>
<keyword evidence="4" id="KW-1185">Reference proteome</keyword>
<feature type="domain" description="PIN like" evidence="2">
    <location>
        <begin position="36"/>
        <end position="281"/>
    </location>
</feature>
<evidence type="ECO:0000313" key="3">
    <source>
        <dbReference type="EMBL" id="MDT0529259.1"/>
    </source>
</evidence>
<reference evidence="3" key="1">
    <citation type="submission" date="2023-09" db="EMBL/GenBank/DDBJ databases">
        <title>30 novel species of actinomycetes from the DSMZ collection.</title>
        <authorList>
            <person name="Nouioui I."/>
        </authorList>
    </citation>
    <scope>NUCLEOTIDE SEQUENCE</scope>
    <source>
        <strain evidence="3">DSM 115977</strain>
    </source>
</reference>
<dbReference type="Pfam" id="PF04471">
    <property type="entry name" value="Mrr_cat"/>
    <property type="match status" value="1"/>
</dbReference>
<dbReference type="InterPro" id="IPR041578">
    <property type="entry name" value="PIN_8"/>
</dbReference>
<dbReference type="SUPFAM" id="SSF52980">
    <property type="entry name" value="Restriction endonuclease-like"/>
    <property type="match status" value="1"/>
</dbReference>
<evidence type="ECO:0000259" key="2">
    <source>
        <dbReference type="Pfam" id="PF18476"/>
    </source>
</evidence>
<dbReference type="EMBL" id="JAVRFL010000009">
    <property type="protein sequence ID" value="MDT0529259.1"/>
    <property type="molecule type" value="Genomic_DNA"/>
</dbReference>
<accession>A0ABU2WTL2</accession>
<sequence length="487" mass="54671">MRRQSEDPGVGFGLAGRFEAWWTQGNDTSEFLRDGLIALDANTLLHLYRVTPATREQVLSVFTDLADRIWVPHHAALEFHRHRVGVVTTRTSQFSQLRGVLQRAAENAATELQKAVDRLVAFRQANMTRRTWDAKSNGLTRDDFLARLEGAMDPAIAELAALEFEYDLGPEDMQGRDPVLERLDQLTIGKIGPSFSHGRIAELVREASEFRYPNKVPPGYEDAKNKSTAYLAAGDYILWRQLIEQAASSTWERVTLVTIDVKEDWWDIDKRGHPKRARPELQQEFYESTGSKLNIMTLSEFLTAVAPYTPAGVSEETVKEVRSFELEVELANAMAELFGSDDDSEVPGNPDLFDLTLSEFERLIALLLSAMKFDDVTRLHEPDSGFDIVAFDTFNGARETTLIEAKRYRHAVSLEPVMALYGAIKSTGADKGVLFTTSHFGEKSHAFVSDKPIRLVDGPELLELLQIHLGIDATISVHRHPRDGKQS</sequence>
<dbReference type="Pfam" id="PF18476">
    <property type="entry name" value="PIN_8"/>
    <property type="match status" value="1"/>
</dbReference>
<dbReference type="Proteomes" id="UP001180973">
    <property type="component" value="Unassembled WGS sequence"/>
</dbReference>
<protein>
    <submittedName>
        <fullName evidence="3">PIN-like domain-containing protein</fullName>
    </submittedName>
</protein>
<dbReference type="PANTHER" id="PTHR30015">
    <property type="entry name" value="MRR RESTRICTION SYSTEM PROTEIN"/>
    <property type="match status" value="1"/>
</dbReference>
<dbReference type="RefSeq" id="WP_311411523.1">
    <property type="nucleotide sequence ID" value="NZ_JAVRFL010000009.1"/>
</dbReference>
<comment type="caution">
    <text evidence="3">The sequence shown here is derived from an EMBL/GenBank/DDBJ whole genome shotgun (WGS) entry which is preliminary data.</text>
</comment>
<name>A0ABU2WTL2_9ACTN</name>
<dbReference type="Gene3D" id="3.40.1350.10">
    <property type="match status" value="1"/>
</dbReference>
<organism evidence="3 4">
    <name type="scientific">Micromonospora reichwaldensis</name>
    <dbReference type="NCBI Taxonomy" id="3075516"/>
    <lineage>
        <taxon>Bacteria</taxon>
        <taxon>Bacillati</taxon>
        <taxon>Actinomycetota</taxon>
        <taxon>Actinomycetes</taxon>
        <taxon>Micromonosporales</taxon>
        <taxon>Micromonosporaceae</taxon>
        <taxon>Micromonospora</taxon>
    </lineage>
</organism>
<proteinExistence type="predicted"/>
<evidence type="ECO:0000313" key="4">
    <source>
        <dbReference type="Proteomes" id="UP001180973"/>
    </source>
</evidence>
<evidence type="ECO:0000259" key="1">
    <source>
        <dbReference type="Pfam" id="PF04471"/>
    </source>
</evidence>
<dbReference type="InterPro" id="IPR052906">
    <property type="entry name" value="Type_IV_Methyl-Rstrct_Enzyme"/>
</dbReference>
<dbReference type="InterPro" id="IPR007560">
    <property type="entry name" value="Restrct_endonuc_IV_Mrr"/>
</dbReference>
<dbReference type="InterPro" id="IPR011856">
    <property type="entry name" value="tRNA_endonuc-like_dom_sf"/>
</dbReference>
<dbReference type="PANTHER" id="PTHR30015:SF7">
    <property type="entry name" value="TYPE IV METHYL-DIRECTED RESTRICTION ENZYME ECOKMRR"/>
    <property type="match status" value="1"/>
</dbReference>